<comment type="miscellaneous">
    <text evidence="8">During catalysis, the active site Cys acts as a nucleophile attacking the alpha-carbonyl group of tRNA-bound glutamate with the formation of a thioester intermediate between enzyme and glutamate, and the concomitant release of tRNA(Glu). The thioester intermediate is finally reduced by direct hydride transfer from NADPH, to form the product GSA.</text>
</comment>
<dbReference type="NCBIfam" id="TIGR01035">
    <property type="entry name" value="hemA"/>
    <property type="match status" value="1"/>
</dbReference>
<evidence type="ECO:0000256" key="12">
    <source>
        <dbReference type="PIRSR" id="PIRSR000445-4"/>
    </source>
</evidence>
<evidence type="ECO:0000256" key="1">
    <source>
        <dbReference type="ARBA" id="ARBA00005059"/>
    </source>
</evidence>
<dbReference type="STRING" id="1249481.D641_0108500"/>
<evidence type="ECO:0000256" key="10">
    <source>
        <dbReference type="PIRSR" id="PIRSR000445-2"/>
    </source>
</evidence>
<feature type="domain" description="Tetrapyrrole biosynthesis glutamyl-tRNA reductase dimerisation" evidence="14">
    <location>
        <begin position="307"/>
        <end position="402"/>
    </location>
</feature>
<evidence type="ECO:0000256" key="4">
    <source>
        <dbReference type="ARBA" id="ARBA00022857"/>
    </source>
</evidence>
<dbReference type="EC" id="1.2.1.70" evidence="3 8"/>
<proteinExistence type="inferred from homology"/>
<dbReference type="InterPro" id="IPR015896">
    <property type="entry name" value="4pyrrol_synth_GluRdtase_dimer"/>
</dbReference>
<evidence type="ECO:0000313" key="18">
    <source>
        <dbReference type="Proteomes" id="UP000019754"/>
    </source>
</evidence>
<dbReference type="PANTHER" id="PTHR43013">
    <property type="entry name" value="GLUTAMYL-TRNA REDUCTASE"/>
    <property type="match status" value="1"/>
</dbReference>
<dbReference type="PIRSF" id="PIRSF000445">
    <property type="entry name" value="4pyrrol_synth_GluRdtase"/>
    <property type="match status" value="1"/>
</dbReference>
<name>A0A022KU15_9MICO</name>
<organism evidence="17 18">
    <name type="scientific">Brachybacterium muris UCD-AY4</name>
    <dbReference type="NCBI Taxonomy" id="1249481"/>
    <lineage>
        <taxon>Bacteria</taxon>
        <taxon>Bacillati</taxon>
        <taxon>Actinomycetota</taxon>
        <taxon>Actinomycetes</taxon>
        <taxon>Micrococcales</taxon>
        <taxon>Dermabacteraceae</taxon>
        <taxon>Brachybacterium</taxon>
    </lineage>
</organism>
<dbReference type="SUPFAM" id="SSF69075">
    <property type="entry name" value="Glutamyl tRNA-reductase dimerization domain"/>
    <property type="match status" value="1"/>
</dbReference>
<feature type="binding site" evidence="8 10">
    <location>
        <begin position="46"/>
        <end position="49"/>
    </location>
    <ligand>
        <name>substrate</name>
    </ligand>
</feature>
<dbReference type="InterPro" id="IPR015895">
    <property type="entry name" value="4pyrrol_synth_GluRdtase_N"/>
</dbReference>
<dbReference type="PANTHER" id="PTHR43013:SF1">
    <property type="entry name" value="GLUTAMYL-TRNA REDUCTASE"/>
    <property type="match status" value="1"/>
</dbReference>
<evidence type="ECO:0000256" key="2">
    <source>
        <dbReference type="ARBA" id="ARBA00005916"/>
    </source>
</evidence>
<comment type="catalytic activity">
    <reaction evidence="7 8 13">
        <text>(S)-4-amino-5-oxopentanoate + tRNA(Glu) + NADP(+) = L-glutamyl-tRNA(Glu) + NADPH + H(+)</text>
        <dbReference type="Rhea" id="RHEA:12344"/>
        <dbReference type="Rhea" id="RHEA-COMP:9663"/>
        <dbReference type="Rhea" id="RHEA-COMP:9680"/>
        <dbReference type="ChEBI" id="CHEBI:15378"/>
        <dbReference type="ChEBI" id="CHEBI:57501"/>
        <dbReference type="ChEBI" id="CHEBI:57783"/>
        <dbReference type="ChEBI" id="CHEBI:58349"/>
        <dbReference type="ChEBI" id="CHEBI:78442"/>
        <dbReference type="ChEBI" id="CHEBI:78520"/>
        <dbReference type="EC" id="1.2.1.70"/>
    </reaction>
</comment>
<comment type="pathway">
    <text evidence="1 8 13">Porphyrin-containing compound metabolism; protoporphyrin-IX biosynthesis; 5-aminolevulinate from L-glutamyl-tRNA(Glu): step 1/2.</text>
</comment>
<dbReference type="Gene3D" id="3.30.460.30">
    <property type="entry name" value="Glutamyl-tRNA reductase, N-terminal domain"/>
    <property type="match status" value="1"/>
</dbReference>
<keyword evidence="6 8" id="KW-0627">Porphyrin biosynthesis</keyword>
<dbReference type="Pfam" id="PF05201">
    <property type="entry name" value="GlutR_N"/>
    <property type="match status" value="1"/>
</dbReference>
<comment type="domain">
    <text evidence="8">Possesses an unusual extended V-shaped dimeric structure with each monomer consisting of three distinct domains arranged along a curved 'spinal' alpha-helix. The N-terminal catalytic domain specifically recognizes the glutamate moiety of the substrate. The second domain is the NADPH-binding domain, and the third C-terminal domain is responsible for dimerization.</text>
</comment>
<dbReference type="Gene3D" id="3.40.50.720">
    <property type="entry name" value="NAD(P)-binding Rossmann-like Domain"/>
    <property type="match status" value="1"/>
</dbReference>
<keyword evidence="18" id="KW-1185">Reference proteome</keyword>
<dbReference type="GO" id="GO:0008883">
    <property type="term" value="F:glutamyl-tRNA reductase activity"/>
    <property type="evidence" value="ECO:0007669"/>
    <property type="project" value="UniProtKB-UniRule"/>
</dbReference>
<dbReference type="RefSeq" id="WP_017823232.1">
    <property type="nucleotide sequence ID" value="NZ_AORC01000009.1"/>
</dbReference>
<evidence type="ECO:0000256" key="5">
    <source>
        <dbReference type="ARBA" id="ARBA00023002"/>
    </source>
</evidence>
<comment type="function">
    <text evidence="8">Catalyzes the NADPH-dependent reduction of glutamyl-tRNA(Glu) to glutamate 1-semialdehyde (GSA).</text>
</comment>
<keyword evidence="5 8" id="KW-0560">Oxidoreductase</keyword>
<comment type="caution">
    <text evidence="17">The sequence shown here is derived from an EMBL/GenBank/DDBJ whole genome shotgun (WGS) entry which is preliminary data.</text>
</comment>
<dbReference type="NCBIfam" id="NF000750">
    <property type="entry name" value="PRK00045.3-4"/>
    <property type="match status" value="1"/>
</dbReference>
<evidence type="ECO:0000259" key="16">
    <source>
        <dbReference type="Pfam" id="PF05201"/>
    </source>
</evidence>
<dbReference type="HOGENOM" id="CLU_035113_4_1_11"/>
<gene>
    <name evidence="8" type="primary">hemA</name>
    <name evidence="17" type="ORF">D641_0108500</name>
</gene>
<dbReference type="Pfam" id="PF00745">
    <property type="entry name" value="GlutR_dimer"/>
    <property type="match status" value="1"/>
</dbReference>
<evidence type="ECO:0000259" key="15">
    <source>
        <dbReference type="Pfam" id="PF01488"/>
    </source>
</evidence>
<feature type="domain" description="Quinate/shikimate 5-dehydrogenase/glutamyl-tRNA reductase" evidence="15">
    <location>
        <begin position="178"/>
        <end position="295"/>
    </location>
</feature>
<dbReference type="GO" id="GO:0019353">
    <property type="term" value="P:protoporphyrinogen IX biosynthetic process from glutamate"/>
    <property type="evidence" value="ECO:0007669"/>
    <property type="project" value="TreeGrafter"/>
</dbReference>
<dbReference type="GO" id="GO:0050661">
    <property type="term" value="F:NADP binding"/>
    <property type="evidence" value="ECO:0007669"/>
    <property type="project" value="InterPro"/>
</dbReference>
<dbReference type="UniPathway" id="UPA00251">
    <property type="reaction ID" value="UER00316"/>
</dbReference>
<feature type="active site" description="Nucleophile" evidence="8 9">
    <location>
        <position position="47"/>
    </location>
</feature>
<evidence type="ECO:0000256" key="3">
    <source>
        <dbReference type="ARBA" id="ARBA00012970"/>
    </source>
</evidence>
<dbReference type="InterPro" id="IPR036291">
    <property type="entry name" value="NAD(P)-bd_dom_sf"/>
</dbReference>
<feature type="site" description="Important for activity" evidence="8 12">
    <location>
        <position position="96"/>
    </location>
</feature>
<sequence length="423" mass="45105">MLVAVRASHEHLDLGVLDALTRNSEQLAQELRAPGAPLDGAVVLSTCNRLELYLDADRFHDAVDHAVSAVSRTSGLAEQEVRQLLEAAMGTEVAQHLYEVTAGLRSVVMGESEISGQVRAAFTEALEQGTTTPMLNDLFQEGLRHAKRVSSTTRLGAAGRTGAAVALDRAIDVLEAPLGEASVLVIGTGSYARLVVAELARRGVQDVAVFSSTGRAQDFAASHGVRAIPADGLSAAAAGADLIVAASGHGQTLLHPEHLSDARSRVILDLALHSDLDAAVRDLDQVTVIGLADLADEIDDAGQLAAAREILTEGVDRFVSRQETRKLDPAVTALRSRVATALDREMEDIRERYPEDIAEDLERRLHRIAAKVLHLPTTRAREFARDGAADQYVEALHTLFGIDLVGAAVADGEDGVTTRTRRS</sequence>
<feature type="binding site" evidence="8 10">
    <location>
        <position position="117"/>
    </location>
    <ligand>
        <name>substrate</name>
    </ligand>
</feature>
<dbReference type="Pfam" id="PF01488">
    <property type="entry name" value="Shikimate_DH"/>
    <property type="match status" value="1"/>
</dbReference>
<dbReference type="InterPro" id="IPR036343">
    <property type="entry name" value="GluRdtase_N_sf"/>
</dbReference>
<evidence type="ECO:0000256" key="6">
    <source>
        <dbReference type="ARBA" id="ARBA00023244"/>
    </source>
</evidence>
<evidence type="ECO:0000259" key="14">
    <source>
        <dbReference type="Pfam" id="PF00745"/>
    </source>
</evidence>
<evidence type="ECO:0000256" key="11">
    <source>
        <dbReference type="PIRSR" id="PIRSR000445-3"/>
    </source>
</evidence>
<evidence type="ECO:0000256" key="8">
    <source>
        <dbReference type="HAMAP-Rule" id="MF_00087"/>
    </source>
</evidence>
<comment type="similarity">
    <text evidence="2 8 13">Belongs to the glutamyl-tRNA reductase family.</text>
</comment>
<accession>A0A022KU15</accession>
<evidence type="ECO:0000313" key="17">
    <source>
        <dbReference type="EMBL" id="EYT49451.1"/>
    </source>
</evidence>
<feature type="domain" description="Glutamyl-tRNA reductase N-terminal" evidence="16">
    <location>
        <begin position="5"/>
        <end position="153"/>
    </location>
</feature>
<protein>
    <recommendedName>
        <fullName evidence="3 8">Glutamyl-tRNA reductase</fullName>
        <shortName evidence="8">GluTR</shortName>
        <ecNumber evidence="3 8">1.2.1.70</ecNumber>
    </recommendedName>
</protein>
<dbReference type="HAMAP" id="MF_00087">
    <property type="entry name" value="Glu_tRNA_reductase"/>
    <property type="match status" value="1"/>
</dbReference>
<feature type="binding site" evidence="8 10">
    <location>
        <position position="106"/>
    </location>
    <ligand>
        <name>substrate</name>
    </ligand>
</feature>
<dbReference type="EMBL" id="AORC01000009">
    <property type="protein sequence ID" value="EYT49451.1"/>
    <property type="molecule type" value="Genomic_DNA"/>
</dbReference>
<dbReference type="Proteomes" id="UP000019754">
    <property type="component" value="Unassembled WGS sequence"/>
</dbReference>
<feature type="binding site" evidence="8 11">
    <location>
        <begin position="187"/>
        <end position="192"/>
    </location>
    <ligand>
        <name>NADP(+)</name>
        <dbReference type="ChEBI" id="CHEBI:58349"/>
    </ligand>
</feature>
<evidence type="ECO:0000256" key="9">
    <source>
        <dbReference type="PIRSR" id="PIRSR000445-1"/>
    </source>
</evidence>
<dbReference type="InterPro" id="IPR000343">
    <property type="entry name" value="4pyrrol_synth_GluRdtase"/>
</dbReference>
<keyword evidence="4 8" id="KW-0521">NADP</keyword>
<dbReference type="AlphaFoldDB" id="A0A022KU15"/>
<dbReference type="InterPro" id="IPR006151">
    <property type="entry name" value="Shikm_DH/Glu-tRNA_Rdtase"/>
</dbReference>
<evidence type="ECO:0000256" key="7">
    <source>
        <dbReference type="ARBA" id="ARBA00047464"/>
    </source>
</evidence>
<dbReference type="InterPro" id="IPR036453">
    <property type="entry name" value="GluRdtase_dimer_dom_sf"/>
</dbReference>
<evidence type="ECO:0000256" key="13">
    <source>
        <dbReference type="RuleBase" id="RU000584"/>
    </source>
</evidence>
<dbReference type="SUPFAM" id="SSF69742">
    <property type="entry name" value="Glutamyl tRNA-reductase catalytic, N-terminal domain"/>
    <property type="match status" value="1"/>
</dbReference>
<dbReference type="OrthoDB" id="110209at2"/>
<feature type="binding site" evidence="8 10">
    <location>
        <begin position="111"/>
        <end position="113"/>
    </location>
    <ligand>
        <name>substrate</name>
    </ligand>
</feature>
<reference evidence="17 18" key="1">
    <citation type="journal article" date="2013" name="Genome Announc.">
        <title>Draft genome sequence of an Actinobacterium, Brachybacterium muris strain UCD-AY4.</title>
        <authorList>
            <person name="Lo J.R."/>
            <person name="Lang J.M."/>
            <person name="Darling A.E."/>
            <person name="Eisen J.A."/>
            <person name="Coil D.A."/>
        </authorList>
    </citation>
    <scope>NUCLEOTIDE SEQUENCE [LARGE SCALE GENOMIC DNA]</scope>
    <source>
        <strain evidence="17 18">UCD-AY4</strain>
    </source>
</reference>
<dbReference type="SUPFAM" id="SSF51735">
    <property type="entry name" value="NAD(P)-binding Rossmann-fold domains"/>
    <property type="match status" value="1"/>
</dbReference>
<comment type="subunit">
    <text evidence="8">Homodimer.</text>
</comment>